<proteinExistence type="predicted"/>
<evidence type="ECO:0000313" key="3">
    <source>
        <dbReference type="Proteomes" id="UP000500938"/>
    </source>
</evidence>
<gene>
    <name evidence="2" type="ORF">HKW67_13315</name>
</gene>
<protein>
    <recommendedName>
        <fullName evidence="1">Fe-S metabolism associated domain-containing protein</fullName>
    </recommendedName>
</protein>
<dbReference type="EMBL" id="CP053085">
    <property type="protein sequence ID" value="QJR36412.1"/>
    <property type="molecule type" value="Genomic_DNA"/>
</dbReference>
<keyword evidence="3" id="KW-1185">Reference proteome</keyword>
<dbReference type="InterPro" id="IPR003808">
    <property type="entry name" value="Fe-S_metab-assoc_dom"/>
</dbReference>
<evidence type="ECO:0000313" key="2">
    <source>
        <dbReference type="EMBL" id="QJR36412.1"/>
    </source>
</evidence>
<evidence type="ECO:0000259" key="1">
    <source>
        <dbReference type="Pfam" id="PF02657"/>
    </source>
</evidence>
<dbReference type="Pfam" id="PF02657">
    <property type="entry name" value="SufE"/>
    <property type="match status" value="1"/>
</dbReference>
<dbReference type="AlphaFoldDB" id="A0A6M4IU70"/>
<dbReference type="SUPFAM" id="SSF82649">
    <property type="entry name" value="SufE/NifU"/>
    <property type="match status" value="1"/>
</dbReference>
<dbReference type="KEGG" id="ggr:HKW67_13315"/>
<dbReference type="Gene3D" id="3.90.1010.10">
    <property type="match status" value="1"/>
</dbReference>
<sequence length="124" mass="13433">MQALLGWSKKLEALPERFASLDRTAFTVPECQTRVDIFPERQDDGTIHFFADVNARQSPTVAAVLAITFAAVNDQPPAVTLALPADFVRLLMQDIGLGARESGLSAMIARLKRFAAQSETTASA</sequence>
<name>A0A6M4IU70_9BACT</name>
<reference evidence="2 3" key="1">
    <citation type="submission" date="2020-05" db="EMBL/GenBank/DDBJ databases">
        <title>Complete genome sequence of Gemmatimonas greenlandica TET16.</title>
        <authorList>
            <person name="Zeng Y."/>
        </authorList>
    </citation>
    <scope>NUCLEOTIDE SEQUENCE [LARGE SCALE GENOMIC DNA]</scope>
    <source>
        <strain evidence="2 3">TET16</strain>
    </source>
</reference>
<accession>A0A6M4IU70</accession>
<feature type="domain" description="Fe-S metabolism associated" evidence="1">
    <location>
        <begin position="2"/>
        <end position="113"/>
    </location>
</feature>
<dbReference type="Proteomes" id="UP000500938">
    <property type="component" value="Chromosome"/>
</dbReference>
<organism evidence="2 3">
    <name type="scientific">Gemmatimonas groenlandica</name>
    <dbReference type="NCBI Taxonomy" id="2732249"/>
    <lineage>
        <taxon>Bacteria</taxon>
        <taxon>Pseudomonadati</taxon>
        <taxon>Gemmatimonadota</taxon>
        <taxon>Gemmatimonadia</taxon>
        <taxon>Gemmatimonadales</taxon>
        <taxon>Gemmatimonadaceae</taxon>
        <taxon>Gemmatimonas</taxon>
    </lineage>
</organism>